<feature type="region of interest" description="Disordered" evidence="2">
    <location>
        <begin position="595"/>
        <end position="630"/>
    </location>
</feature>
<evidence type="ECO:0000256" key="2">
    <source>
        <dbReference type="SAM" id="MobiDB-lite"/>
    </source>
</evidence>
<dbReference type="PANTHER" id="PTHR47117">
    <property type="entry name" value="STAR-RELATED LIPID TRANSFER PROTEIN 9"/>
    <property type="match status" value="1"/>
</dbReference>
<dbReference type="InterPro" id="IPR002913">
    <property type="entry name" value="START_lipid-bd_dom"/>
</dbReference>
<keyword evidence="1" id="KW-0175">Coiled coil</keyword>
<dbReference type="PROSITE" id="PS50848">
    <property type="entry name" value="START"/>
    <property type="match status" value="1"/>
</dbReference>
<feature type="domain" description="START" evidence="3">
    <location>
        <begin position="1230"/>
        <end position="1372"/>
    </location>
</feature>
<feature type="region of interest" description="Disordered" evidence="2">
    <location>
        <begin position="298"/>
        <end position="331"/>
    </location>
</feature>
<protein>
    <recommendedName>
        <fullName evidence="3">START domain-containing protein</fullName>
    </recommendedName>
</protein>
<evidence type="ECO:0000256" key="1">
    <source>
        <dbReference type="SAM" id="Coils"/>
    </source>
</evidence>
<dbReference type="PANTHER" id="PTHR47117:SF1">
    <property type="entry name" value="STAR-RELATED LIPID TRANSFER PROTEIN 9"/>
    <property type="match status" value="1"/>
</dbReference>
<keyword evidence="5" id="KW-1185">Reference proteome</keyword>
<proteinExistence type="predicted"/>
<dbReference type="Gene3D" id="3.30.530.20">
    <property type="match status" value="1"/>
</dbReference>
<feature type="region of interest" description="Disordered" evidence="2">
    <location>
        <begin position="1121"/>
        <end position="1142"/>
    </location>
</feature>
<dbReference type="InterPro" id="IPR023393">
    <property type="entry name" value="START-like_dom_sf"/>
</dbReference>
<dbReference type="Proteomes" id="UP000770717">
    <property type="component" value="Unassembled WGS sequence"/>
</dbReference>
<evidence type="ECO:0000313" key="4">
    <source>
        <dbReference type="EMBL" id="KAG9481385.1"/>
    </source>
</evidence>
<dbReference type="SUPFAM" id="SSF55961">
    <property type="entry name" value="Bet v1-like"/>
    <property type="match status" value="1"/>
</dbReference>
<evidence type="ECO:0000259" key="3">
    <source>
        <dbReference type="PROSITE" id="PS50848"/>
    </source>
</evidence>
<dbReference type="OrthoDB" id="3176171at2759"/>
<reference evidence="4" key="1">
    <citation type="thesis" date="2020" institute="ProQuest LLC" country="789 East Eisenhower Parkway, Ann Arbor, MI, USA">
        <title>Comparative Genomics and Chromosome Evolution.</title>
        <authorList>
            <person name="Mudd A.B."/>
        </authorList>
    </citation>
    <scope>NUCLEOTIDE SEQUENCE</scope>
    <source>
        <strain evidence="4">HN-11 Male</strain>
        <tissue evidence="4">Kidney and liver</tissue>
    </source>
</reference>
<dbReference type="FunFam" id="3.30.530.20:FF:000022">
    <property type="entry name" value="StAR-related lipid transfer (START) domain-containing 9"/>
    <property type="match status" value="1"/>
</dbReference>
<dbReference type="Pfam" id="PF01852">
    <property type="entry name" value="START"/>
    <property type="match status" value="1"/>
</dbReference>
<feature type="compositionally biased region" description="Basic residues" evidence="2">
    <location>
        <begin position="307"/>
        <end position="317"/>
    </location>
</feature>
<feature type="coiled-coil region" evidence="1">
    <location>
        <begin position="999"/>
        <end position="1026"/>
    </location>
</feature>
<sequence length="1372" mass="152472">MSLCTDSIETPSPEHPNFLDEIDSTEPNMKELSIDQTAAVSINPSDVGTSPSRSNFDEKCMAEHIPSKIKSEVHAQHSMTDFSTQTVEVPCPTTINSELMEDVGGRAFLIGKLPDEHLNNLIPEPSHQTEQSTAVVDNTEGLHFSSSDINPFVHSWQQEDNPKPGWRNCTFNSAGDVSCAKVREQADKLIRCSSVDEGLNSHNSPFHSHLSSYANAKMVSSTISSLGRNDSRPDITSLDDSQELLSDESAFICAGNSSEFTGISGLQTKFEDQSQLDEIIFLYTSESETCNEPINRVSSAQGTQIKQKLRKSSKHQKNYTDRSSKPMQNRNVCQRPASWSNVQNMSLHLSQLLQETSELLGNLSKHNPENFSKDTMKIQNDSEAQIRKRSVRDSCTQTSVNRGVQTDLQTVNHTQNYTAEHNPFLSSPGINVIVKVLGTDSLTHIPQSNSLTEQNGSKVTKTRTQSLPNLNEIESCKQPERVLYNSPQVRASTPFLTGLQDMASIALPGCSSKGSSVSINVNRCSEDTIVNSPSSSVAETTKYPTSYEKTAMVDRASSPILTVKVSKKFHHKLVPNNHESQNFAKILRARKRKERELRDLQRNSSQTETDNESNAGNKYEAARSSSLRDTRKRVSAAKFQRFVSEGCILGDASSSFTNHLSSHSEITGSGKRCTSTNYFTSAHREKGSHSWEHLQSLQNISLSQPLANRDGLIPKQSAKEIDRDSNDFGGFTITSGNSYIKSRSYPYSPSQMSGLGLHLEEDGLSVVESECNTDHLLGQEPTFRTSQKPHSYALQDLPMHNKFSNWSGVQCSATKIGRVSSSPDLHIRGSPTKSEASLGVLENRSQEIERLQRERAEVLSAIHLEMNALPLTVQLAEAKLTYGIGETDALLRVLHTGKVDLQDAASIKKQLYERHLKVIENLRKEREERLQIFRRSRSLSPQKHLSGSQLSLISLKESDLPSRRREYLQQLRRDVVDNTRIQEPKSRTQQCPSEIEVMLKDYQKAREEAKTEIAKARDKLRERAEMERRRLQHGSLSTEDTKMKTLVSTSTLFTNSSLSLSSGPTSGYNSGMTATIGQCSKLGSQETLPRNLDSALGSGRGRSAVRKCDLFSPANISVPDPQRTSFTPAVESLPGKSTPYSPQSDSFLQPSGVVYQELATQVQASAMAEVMSACSYDLKKLYNRQAAAGWIYQTTEKDVLVYYKAYASPTKHGFIGAGVISRPLPDVWCMVKDVSTRHLYDPSILTADVHERLGSNIQLVHVMTDTSLCYLKQPRDFCCMAVEFKQEKCHSLCFQSVYNESMPRPSKDTIRGELMPSAWILQPDTIDGETITRVIYMIQVDLGAPAIPSRLLSVISKRQPLVIANLASFLSR</sequence>
<name>A0A8J6K7D9_ELECQ</name>
<comment type="caution">
    <text evidence="4">The sequence shown here is derived from an EMBL/GenBank/DDBJ whole genome shotgun (WGS) entry which is preliminary data.</text>
</comment>
<feature type="compositionally biased region" description="Polar residues" evidence="2">
    <location>
        <begin position="602"/>
        <end position="616"/>
    </location>
</feature>
<organism evidence="4 5">
    <name type="scientific">Eleutherodactylus coqui</name>
    <name type="common">Puerto Rican coqui</name>
    <dbReference type="NCBI Taxonomy" id="57060"/>
    <lineage>
        <taxon>Eukaryota</taxon>
        <taxon>Metazoa</taxon>
        <taxon>Chordata</taxon>
        <taxon>Craniata</taxon>
        <taxon>Vertebrata</taxon>
        <taxon>Euteleostomi</taxon>
        <taxon>Amphibia</taxon>
        <taxon>Batrachia</taxon>
        <taxon>Anura</taxon>
        <taxon>Neobatrachia</taxon>
        <taxon>Hyloidea</taxon>
        <taxon>Eleutherodactylidae</taxon>
        <taxon>Eleutherodactylinae</taxon>
        <taxon>Eleutherodactylus</taxon>
        <taxon>Eleutherodactylus</taxon>
    </lineage>
</organism>
<evidence type="ECO:0000313" key="5">
    <source>
        <dbReference type="Proteomes" id="UP000770717"/>
    </source>
</evidence>
<dbReference type="EMBL" id="WNTK01000006">
    <property type="protein sequence ID" value="KAG9481385.1"/>
    <property type="molecule type" value="Genomic_DNA"/>
</dbReference>
<dbReference type="GO" id="GO:0008289">
    <property type="term" value="F:lipid binding"/>
    <property type="evidence" value="ECO:0007669"/>
    <property type="project" value="InterPro"/>
</dbReference>
<gene>
    <name evidence="4" type="ORF">GDO78_010563</name>
</gene>
<accession>A0A8J6K7D9</accession>